<evidence type="ECO:0000313" key="1">
    <source>
        <dbReference type="EMBL" id="EAT89442.1"/>
    </source>
</evidence>
<name>Q0UZV3_PHANO</name>
<gene>
    <name evidence="1" type="ORF">SNOG_02711</name>
</gene>
<organism evidence="1 2">
    <name type="scientific">Phaeosphaeria nodorum (strain SN15 / ATCC MYA-4574 / FGSC 10173)</name>
    <name type="common">Glume blotch fungus</name>
    <name type="synonym">Parastagonospora nodorum</name>
    <dbReference type="NCBI Taxonomy" id="321614"/>
    <lineage>
        <taxon>Eukaryota</taxon>
        <taxon>Fungi</taxon>
        <taxon>Dikarya</taxon>
        <taxon>Ascomycota</taxon>
        <taxon>Pezizomycotina</taxon>
        <taxon>Dothideomycetes</taxon>
        <taxon>Pleosporomycetidae</taxon>
        <taxon>Pleosporales</taxon>
        <taxon>Pleosporineae</taxon>
        <taxon>Phaeosphaeriaceae</taxon>
        <taxon>Parastagonospora</taxon>
    </lineage>
</organism>
<protein>
    <submittedName>
        <fullName evidence="1">Uncharacterized protein</fullName>
    </submittedName>
</protein>
<dbReference type="KEGG" id="pno:SNOG_02711"/>
<proteinExistence type="predicted"/>
<sequence>MSHPGLPYYMFTTTTKSYRVQQQAPPLVAMGYT</sequence>
<evidence type="ECO:0000313" key="2">
    <source>
        <dbReference type="Proteomes" id="UP000001055"/>
    </source>
</evidence>
<dbReference type="AlphaFoldDB" id="Q0UZV3"/>
<reference evidence="2" key="1">
    <citation type="journal article" date="2007" name="Plant Cell">
        <title>Dothideomycete-plant interactions illuminated by genome sequencing and EST analysis of the wheat pathogen Stagonospora nodorum.</title>
        <authorList>
            <person name="Hane J.K."/>
            <person name="Lowe R.G."/>
            <person name="Solomon P.S."/>
            <person name="Tan K.C."/>
            <person name="Schoch C.L."/>
            <person name="Spatafora J.W."/>
            <person name="Crous P.W."/>
            <person name="Kodira C."/>
            <person name="Birren B.W."/>
            <person name="Galagan J.E."/>
            <person name="Torriani S.F."/>
            <person name="McDonald B.A."/>
            <person name="Oliver R.P."/>
        </authorList>
    </citation>
    <scope>NUCLEOTIDE SEQUENCE [LARGE SCALE GENOMIC DNA]</scope>
    <source>
        <strain evidence="2">SN15 / ATCC MYA-4574 / FGSC 10173</strain>
    </source>
</reference>
<dbReference type="Proteomes" id="UP000001055">
    <property type="component" value="Unassembled WGS sequence"/>
</dbReference>
<dbReference type="InParanoid" id="Q0UZV3"/>
<accession>Q0UZV3</accession>
<dbReference type="EMBL" id="CH445328">
    <property type="protein sequence ID" value="EAT89442.1"/>
    <property type="molecule type" value="Genomic_DNA"/>
</dbReference>
<dbReference type="GeneID" id="5970165"/>
<dbReference type="RefSeq" id="XP_001793308.1">
    <property type="nucleotide sequence ID" value="XM_001793256.1"/>
</dbReference>